<dbReference type="PATRIC" id="fig|631454.5.peg.3183"/>
<dbReference type="CDD" id="cd08422">
    <property type="entry name" value="PBP2_CrgA_like"/>
    <property type="match status" value="1"/>
</dbReference>
<name>V4RIQ1_9HYPH</name>
<evidence type="ECO:0000256" key="3">
    <source>
        <dbReference type="ARBA" id="ARBA00023125"/>
    </source>
</evidence>
<dbReference type="GO" id="GO:0043565">
    <property type="term" value="F:sequence-specific DNA binding"/>
    <property type="evidence" value="ECO:0007669"/>
    <property type="project" value="TreeGrafter"/>
</dbReference>
<dbReference type="EMBL" id="AWXZ01000039">
    <property type="protein sequence ID" value="ESR23155.1"/>
    <property type="molecule type" value="Genomic_DNA"/>
</dbReference>
<dbReference type="InterPro" id="IPR058163">
    <property type="entry name" value="LysR-type_TF_proteobact-type"/>
</dbReference>
<dbReference type="eggNOG" id="COG0583">
    <property type="taxonomic scope" value="Bacteria"/>
</dbReference>
<dbReference type="FunFam" id="3.40.190.290:FF:000001">
    <property type="entry name" value="Transcriptional regulator, LysR family"/>
    <property type="match status" value="1"/>
</dbReference>
<evidence type="ECO:0000256" key="4">
    <source>
        <dbReference type="ARBA" id="ARBA00023163"/>
    </source>
</evidence>
<dbReference type="InterPro" id="IPR036388">
    <property type="entry name" value="WH-like_DNA-bd_sf"/>
</dbReference>
<accession>V4RIQ1</accession>
<evidence type="ECO:0000313" key="6">
    <source>
        <dbReference type="EMBL" id="ESR23155.1"/>
    </source>
</evidence>
<dbReference type="STRING" id="631454.N177_3223"/>
<evidence type="ECO:0000259" key="5">
    <source>
        <dbReference type="PROSITE" id="PS50931"/>
    </source>
</evidence>
<dbReference type="PANTHER" id="PTHR30537:SF5">
    <property type="entry name" value="HTH-TYPE TRANSCRIPTIONAL ACTIVATOR TTDR-RELATED"/>
    <property type="match status" value="1"/>
</dbReference>
<dbReference type="SUPFAM" id="SSF53850">
    <property type="entry name" value="Periplasmic binding protein-like II"/>
    <property type="match status" value="1"/>
</dbReference>
<feature type="domain" description="HTH lysR-type" evidence="5">
    <location>
        <begin position="1"/>
        <end position="56"/>
    </location>
</feature>
<dbReference type="InterPro" id="IPR036390">
    <property type="entry name" value="WH_DNA-bd_sf"/>
</dbReference>
<proteinExistence type="inferred from homology"/>
<comment type="caution">
    <text evidence="6">The sequence shown here is derived from an EMBL/GenBank/DDBJ whole genome shotgun (WGS) entry which is preliminary data.</text>
</comment>
<comment type="similarity">
    <text evidence="1">Belongs to the LysR transcriptional regulatory family.</text>
</comment>
<dbReference type="PROSITE" id="PS50931">
    <property type="entry name" value="HTH_LYSR"/>
    <property type="match status" value="1"/>
</dbReference>
<sequence length="308" mass="34439">MAEIEAFVKIVEAGGVGAAAERLDIAKSVVSRRLRDLEARLGVRLLQRTTRRISLTEVGRAYHERCLRILADLEEADQAATQEHGTLRGRLRVAAPLTFGIMHLGPAIPAFLEANPEMSIELDLNDRRHDLVDEGFDLAVRIGKLEDSSLIARKLARVRNVACASPAYLARHGRPERPEDLVNHSGLRYTNVPERRSWTWLDGEGQERSVSVPFRFAANNGEILVTAAEAGLGIMVHPVFIVHRAIEEGRLEVVLPDVEWREISAYAVWPQGQQLSAKVRAFVDFLAERFGDPPYWERCLDKSNGRAT</sequence>
<dbReference type="GO" id="GO:0006351">
    <property type="term" value="P:DNA-templated transcription"/>
    <property type="evidence" value="ECO:0007669"/>
    <property type="project" value="TreeGrafter"/>
</dbReference>
<dbReference type="FunFam" id="1.10.10.10:FF:000001">
    <property type="entry name" value="LysR family transcriptional regulator"/>
    <property type="match status" value="1"/>
</dbReference>
<keyword evidence="7" id="KW-1185">Reference proteome</keyword>
<keyword evidence="4" id="KW-0804">Transcription</keyword>
<keyword evidence="2" id="KW-0805">Transcription regulation</keyword>
<dbReference type="AlphaFoldDB" id="V4RIQ1"/>
<dbReference type="Gene3D" id="1.10.10.10">
    <property type="entry name" value="Winged helix-like DNA-binding domain superfamily/Winged helix DNA-binding domain"/>
    <property type="match status" value="1"/>
</dbReference>
<dbReference type="Pfam" id="PF00126">
    <property type="entry name" value="HTH_1"/>
    <property type="match status" value="1"/>
</dbReference>
<dbReference type="InterPro" id="IPR005119">
    <property type="entry name" value="LysR_subst-bd"/>
</dbReference>
<evidence type="ECO:0000313" key="7">
    <source>
        <dbReference type="Proteomes" id="UP000017819"/>
    </source>
</evidence>
<dbReference type="InterPro" id="IPR000847">
    <property type="entry name" value="LysR_HTH_N"/>
</dbReference>
<evidence type="ECO:0000256" key="2">
    <source>
        <dbReference type="ARBA" id="ARBA00023015"/>
    </source>
</evidence>
<evidence type="ECO:0000256" key="1">
    <source>
        <dbReference type="ARBA" id="ARBA00009437"/>
    </source>
</evidence>
<dbReference type="Proteomes" id="UP000017819">
    <property type="component" value="Unassembled WGS sequence"/>
</dbReference>
<keyword evidence="3" id="KW-0238">DNA-binding</keyword>
<dbReference type="GO" id="GO:0003700">
    <property type="term" value="F:DNA-binding transcription factor activity"/>
    <property type="evidence" value="ECO:0007669"/>
    <property type="project" value="InterPro"/>
</dbReference>
<dbReference type="SUPFAM" id="SSF46785">
    <property type="entry name" value="Winged helix' DNA-binding domain"/>
    <property type="match status" value="1"/>
</dbReference>
<dbReference type="PANTHER" id="PTHR30537">
    <property type="entry name" value="HTH-TYPE TRANSCRIPTIONAL REGULATOR"/>
    <property type="match status" value="1"/>
</dbReference>
<organism evidence="6 7">
    <name type="scientific">Lutibaculum baratangense AMV1</name>
    <dbReference type="NCBI Taxonomy" id="631454"/>
    <lineage>
        <taxon>Bacteria</taxon>
        <taxon>Pseudomonadati</taxon>
        <taxon>Pseudomonadota</taxon>
        <taxon>Alphaproteobacteria</taxon>
        <taxon>Hyphomicrobiales</taxon>
        <taxon>Tepidamorphaceae</taxon>
        <taxon>Lutibaculum</taxon>
    </lineage>
</organism>
<reference evidence="6 7" key="1">
    <citation type="journal article" date="2014" name="Genome Announc.">
        <title>Draft Genome Sequence of Lutibaculum baratangense Strain AMV1T, Isolated from a Mud Volcano in Andamans, India.</title>
        <authorList>
            <person name="Singh A."/>
            <person name="Sreenivas A."/>
            <person name="Sathyanarayana Reddy G."/>
            <person name="Pinnaka A.K."/>
            <person name="Shivaji S."/>
        </authorList>
    </citation>
    <scope>NUCLEOTIDE SEQUENCE [LARGE SCALE GENOMIC DNA]</scope>
    <source>
        <strain evidence="6 7">AMV1</strain>
    </source>
</reference>
<gene>
    <name evidence="6" type="ORF">N177_3223</name>
</gene>
<dbReference type="Pfam" id="PF03466">
    <property type="entry name" value="LysR_substrate"/>
    <property type="match status" value="1"/>
</dbReference>
<dbReference type="Gene3D" id="3.40.190.290">
    <property type="match status" value="1"/>
</dbReference>
<protein>
    <submittedName>
        <fullName evidence="6">Transcriptional regulator, LysR family</fullName>
    </submittedName>
</protein>